<name>A0A1E3L1B6_9BACL</name>
<keyword evidence="2" id="KW-1185">Reference proteome</keyword>
<organism evidence="1 2">
    <name type="scientific">Paenibacillus nuruki</name>
    <dbReference type="NCBI Taxonomy" id="1886670"/>
    <lineage>
        <taxon>Bacteria</taxon>
        <taxon>Bacillati</taxon>
        <taxon>Bacillota</taxon>
        <taxon>Bacilli</taxon>
        <taxon>Bacillales</taxon>
        <taxon>Paenibacillaceae</taxon>
        <taxon>Paenibacillus</taxon>
    </lineage>
</organism>
<dbReference type="PATRIC" id="fig|1886670.3.peg.3260"/>
<reference evidence="1 2" key="1">
    <citation type="submission" date="2016-08" db="EMBL/GenBank/DDBJ databases">
        <title>Genome sequencing of Paenibacillus sp. TI45-13ar, isolated from Korean traditional nuruk.</title>
        <authorList>
            <person name="Kim S.-J."/>
        </authorList>
    </citation>
    <scope>NUCLEOTIDE SEQUENCE [LARGE SCALE GENOMIC DNA]</scope>
    <source>
        <strain evidence="1 2">TI45-13ar</strain>
    </source>
</reference>
<sequence>MIPIAHYLFAISYSGYYQKKDWQNWADQRIMKQILVEDWLISISLSNSIEMLSDALSDLLISERADMENKITSSDAIIGYFYLMYLEGKLSIYELLLNSGDEADGGEGASIECEEWYALSTNLEGNIFLAEEATFKKKIAALYAPFKKIAQLQLEELENY</sequence>
<evidence type="ECO:0000313" key="2">
    <source>
        <dbReference type="Proteomes" id="UP000094578"/>
    </source>
</evidence>
<comment type="caution">
    <text evidence="1">The sequence shown here is derived from an EMBL/GenBank/DDBJ whole genome shotgun (WGS) entry which is preliminary data.</text>
</comment>
<dbReference type="STRING" id="1886670.PTI45_03207"/>
<proteinExistence type="predicted"/>
<evidence type="ECO:0000313" key="1">
    <source>
        <dbReference type="EMBL" id="ODP27401.1"/>
    </source>
</evidence>
<dbReference type="RefSeq" id="WP_069328602.1">
    <property type="nucleotide sequence ID" value="NZ_MDER01000058.1"/>
</dbReference>
<gene>
    <name evidence="1" type="ORF">PTI45_03207</name>
</gene>
<accession>A0A1E3L1B6</accession>
<protein>
    <submittedName>
        <fullName evidence="1">Uncharacterized protein</fullName>
    </submittedName>
</protein>
<dbReference type="EMBL" id="MDER01000058">
    <property type="protein sequence ID" value="ODP27401.1"/>
    <property type="molecule type" value="Genomic_DNA"/>
</dbReference>
<dbReference type="AlphaFoldDB" id="A0A1E3L1B6"/>
<dbReference type="Proteomes" id="UP000094578">
    <property type="component" value="Unassembled WGS sequence"/>
</dbReference>